<feature type="compositionally biased region" description="Low complexity" evidence="2">
    <location>
        <begin position="584"/>
        <end position="594"/>
    </location>
</feature>
<gene>
    <name evidence="4" type="ORF">B0H67DRAFT_552787</name>
</gene>
<feature type="region of interest" description="Disordered" evidence="2">
    <location>
        <begin position="45"/>
        <end position="97"/>
    </location>
</feature>
<keyword evidence="5" id="KW-1185">Reference proteome</keyword>
<feature type="compositionally biased region" description="Basic and acidic residues" evidence="2">
    <location>
        <begin position="595"/>
        <end position="612"/>
    </location>
</feature>
<feature type="region of interest" description="Disordered" evidence="2">
    <location>
        <begin position="521"/>
        <end position="547"/>
    </location>
</feature>
<reference evidence="4" key="1">
    <citation type="submission" date="2023-06" db="EMBL/GenBank/DDBJ databases">
        <title>Genome-scale phylogeny and comparative genomics of the fungal order Sordariales.</title>
        <authorList>
            <consortium name="Lawrence Berkeley National Laboratory"/>
            <person name="Hensen N."/>
            <person name="Bonometti L."/>
            <person name="Westerberg I."/>
            <person name="Brannstrom I.O."/>
            <person name="Guillou S."/>
            <person name="Cros-Aarteil S."/>
            <person name="Calhoun S."/>
            <person name="Haridas S."/>
            <person name="Kuo A."/>
            <person name="Mondo S."/>
            <person name="Pangilinan J."/>
            <person name="Riley R."/>
            <person name="Labutti K."/>
            <person name="Andreopoulos B."/>
            <person name="Lipzen A."/>
            <person name="Chen C."/>
            <person name="Yanf M."/>
            <person name="Daum C."/>
            <person name="Ng V."/>
            <person name="Clum A."/>
            <person name="Steindorff A."/>
            <person name="Ohm R."/>
            <person name="Martin F."/>
            <person name="Silar P."/>
            <person name="Natvig D."/>
            <person name="Lalanne C."/>
            <person name="Gautier V."/>
            <person name="Ament-Velasquez S.L."/>
            <person name="Kruys A."/>
            <person name="Hutchinson M.I."/>
            <person name="Powell A.J."/>
            <person name="Barry K."/>
            <person name="Miller A.N."/>
            <person name="Grigoriev I.V."/>
            <person name="Debuchy R."/>
            <person name="Gladieux P."/>
            <person name="Thoren M.H."/>
            <person name="Johannesson H."/>
        </authorList>
    </citation>
    <scope>NUCLEOTIDE SEQUENCE</scope>
    <source>
        <strain evidence="4">SMH4607-1</strain>
    </source>
</reference>
<feature type="compositionally biased region" description="Polar residues" evidence="2">
    <location>
        <begin position="615"/>
        <end position="626"/>
    </location>
</feature>
<feature type="compositionally biased region" description="Acidic residues" evidence="2">
    <location>
        <begin position="175"/>
        <end position="184"/>
    </location>
</feature>
<dbReference type="InterPro" id="IPR021589">
    <property type="entry name" value="Cut12"/>
</dbReference>
<evidence type="ECO:0000256" key="2">
    <source>
        <dbReference type="SAM" id="MobiDB-lite"/>
    </source>
</evidence>
<feature type="compositionally biased region" description="Basic and acidic residues" evidence="2">
    <location>
        <begin position="157"/>
        <end position="174"/>
    </location>
</feature>
<comment type="caution">
    <text evidence="4">The sequence shown here is derived from an EMBL/GenBank/DDBJ whole genome shotgun (WGS) entry which is preliminary data.</text>
</comment>
<keyword evidence="1" id="KW-0175">Coiled coil</keyword>
<evidence type="ECO:0000259" key="3">
    <source>
        <dbReference type="Pfam" id="PF11500"/>
    </source>
</evidence>
<accession>A0AA40ARH1</accession>
<sequence>MISWALRRNSESAKDALGADDTQVDVPDTPAPVFAVRALKTALFGTPAPRERAAPVDKVAQQKAASASQPEDRSPIKPAGILLTPGTGTTRRKRVSFGRDVKAGAVIEKPSTSGLPDECPGKFPSPWAGNGNGSETSTNSGNGPHRAKTRLTAAMENARKGKVTESATDAKEPEDAWEEIDEDDFDADVTVDLNEPHSRSGKYWKSYFESYHADAKAEMEKLVKYKLLAKSYAKKKDAEAVDLNQKLKEEQEKVKGMEQKVAELGRQVATRARRTGGDYDPGLMDELTKQTALSLEYKKQVDELEAILLENADYESDDREQRQRRIASPRTQKTLLETQRELRRARSQVRELDKLREERDRLRSELKFAEQRAAKLVEENRRISGDLTHGTSTIRDLERKLEESKAETLQKDGELKKLRKDYDKLKDDAKARYSEAHQVLQKKNDKISNLQDEIVSLRTEGVESRWTARAKNLEAKLKIGNEQIQAPDRESALKFLETAEEESTQLLKELGELRKVSIQRGLIPPTTSSGLRQRPKSSLEGATRDSYKDDALVSSRALREKIEAEMGKRPASAVLGDRGNLQDSRSSASSGRSAHLQEEQPVRPNRQAERKSWTAGLTTAPNSGSKATIDDIMGDFHAKQQQRRRASPIEPTLKRQQPNIRPLDRESDMPQIDLIQDNFARLGGPTDVNSSAWDINTSRTTLPADRVRSALARLHHKRENRMRGTVDRNKENVNPY</sequence>
<dbReference type="Pfam" id="PF11500">
    <property type="entry name" value="Cut12"/>
    <property type="match status" value="1"/>
</dbReference>
<feature type="region of interest" description="Disordered" evidence="2">
    <location>
        <begin position="109"/>
        <end position="184"/>
    </location>
</feature>
<dbReference type="AlphaFoldDB" id="A0AA40ARH1"/>
<feature type="compositionally biased region" description="Polar residues" evidence="2">
    <location>
        <begin position="133"/>
        <end position="142"/>
    </location>
</feature>
<evidence type="ECO:0000313" key="5">
    <source>
        <dbReference type="Proteomes" id="UP001172102"/>
    </source>
</evidence>
<feature type="domain" description="Spindle pole body-associated protein cut12" evidence="3">
    <location>
        <begin position="146"/>
        <end position="273"/>
    </location>
</feature>
<feature type="coiled-coil region" evidence="1">
    <location>
        <begin position="233"/>
        <end position="267"/>
    </location>
</feature>
<protein>
    <submittedName>
        <fullName evidence="4">Spindle pole body formation-associated protein-domain-containing protein</fullName>
    </submittedName>
</protein>
<feature type="region of interest" description="Disordered" evidence="2">
    <location>
        <begin position="563"/>
        <end position="667"/>
    </location>
</feature>
<name>A0AA40ARH1_9PEZI</name>
<feature type="region of interest" description="Disordered" evidence="2">
    <location>
        <begin position="316"/>
        <end position="337"/>
    </location>
</feature>
<evidence type="ECO:0000256" key="1">
    <source>
        <dbReference type="SAM" id="Coils"/>
    </source>
</evidence>
<evidence type="ECO:0000313" key="4">
    <source>
        <dbReference type="EMBL" id="KAK0720655.1"/>
    </source>
</evidence>
<proteinExistence type="predicted"/>
<feature type="region of interest" description="Disordered" evidence="2">
    <location>
        <begin position="1"/>
        <end position="26"/>
    </location>
</feature>
<organism evidence="4 5">
    <name type="scientific">Lasiosphaeris hirsuta</name>
    <dbReference type="NCBI Taxonomy" id="260670"/>
    <lineage>
        <taxon>Eukaryota</taxon>
        <taxon>Fungi</taxon>
        <taxon>Dikarya</taxon>
        <taxon>Ascomycota</taxon>
        <taxon>Pezizomycotina</taxon>
        <taxon>Sordariomycetes</taxon>
        <taxon>Sordariomycetidae</taxon>
        <taxon>Sordariales</taxon>
        <taxon>Lasiosphaeriaceae</taxon>
        <taxon>Lasiosphaeris</taxon>
    </lineage>
</organism>
<dbReference type="EMBL" id="JAUKUA010000003">
    <property type="protein sequence ID" value="KAK0720655.1"/>
    <property type="molecule type" value="Genomic_DNA"/>
</dbReference>
<dbReference type="Proteomes" id="UP001172102">
    <property type="component" value="Unassembled WGS sequence"/>
</dbReference>